<evidence type="ECO:0000256" key="5">
    <source>
        <dbReference type="ARBA" id="ARBA00022801"/>
    </source>
</evidence>
<protein>
    <recommendedName>
        <fullName evidence="7">Reverse transcriptase RNase H-like domain-containing protein</fullName>
    </recommendedName>
</protein>
<comment type="caution">
    <text evidence="8">The sequence shown here is derived from an EMBL/GenBank/DDBJ whole genome shotgun (WGS) entry which is preliminary data.</text>
</comment>
<dbReference type="PANTHER" id="PTHR48475:SF2">
    <property type="entry name" value="RIBONUCLEASE H"/>
    <property type="match status" value="1"/>
</dbReference>
<evidence type="ECO:0000256" key="1">
    <source>
        <dbReference type="ARBA" id="ARBA00022679"/>
    </source>
</evidence>
<evidence type="ECO:0000256" key="2">
    <source>
        <dbReference type="ARBA" id="ARBA00022695"/>
    </source>
</evidence>
<evidence type="ECO:0000313" key="9">
    <source>
        <dbReference type="Proteomes" id="UP000257109"/>
    </source>
</evidence>
<keyword evidence="4" id="KW-0255">Endonuclease</keyword>
<dbReference type="GO" id="GO:0004519">
    <property type="term" value="F:endonuclease activity"/>
    <property type="evidence" value="ECO:0007669"/>
    <property type="project" value="UniProtKB-KW"/>
</dbReference>
<dbReference type="EMBL" id="QJKJ01010767">
    <property type="protein sequence ID" value="RDX72786.1"/>
    <property type="molecule type" value="Genomic_DNA"/>
</dbReference>
<dbReference type="Proteomes" id="UP000257109">
    <property type="component" value="Unassembled WGS sequence"/>
</dbReference>
<evidence type="ECO:0000313" key="8">
    <source>
        <dbReference type="EMBL" id="RDX72786.1"/>
    </source>
</evidence>
<name>A0A371F3B7_MUCPR</name>
<dbReference type="GO" id="GO:0003964">
    <property type="term" value="F:RNA-directed DNA polymerase activity"/>
    <property type="evidence" value="ECO:0007669"/>
    <property type="project" value="UniProtKB-KW"/>
</dbReference>
<dbReference type="AlphaFoldDB" id="A0A371F3B7"/>
<evidence type="ECO:0000256" key="4">
    <source>
        <dbReference type="ARBA" id="ARBA00022759"/>
    </source>
</evidence>
<proteinExistence type="predicted"/>
<gene>
    <name evidence="8" type="ORF">CR513_47677</name>
</gene>
<keyword evidence="9" id="KW-1185">Reference proteome</keyword>
<keyword evidence="6" id="KW-0695">RNA-directed DNA polymerase</keyword>
<evidence type="ECO:0000259" key="7">
    <source>
        <dbReference type="Pfam" id="PF17917"/>
    </source>
</evidence>
<dbReference type="SUPFAM" id="SSF56672">
    <property type="entry name" value="DNA/RNA polymerases"/>
    <property type="match status" value="1"/>
</dbReference>
<dbReference type="InterPro" id="IPR043502">
    <property type="entry name" value="DNA/RNA_pol_sf"/>
</dbReference>
<evidence type="ECO:0000256" key="6">
    <source>
        <dbReference type="ARBA" id="ARBA00022918"/>
    </source>
</evidence>
<sequence length="129" mass="14798">MVQEREGKQHPIYFISKVLQDVERRYQKIKKATLALVIASRRLCPYFQEHSIIVRTNLPIKGHIKAQALADFLIEMMMENPETEAKNRWFLSVDGASNQIESGARVILEGSNGVLIKQSLHFEFKASNN</sequence>
<feature type="domain" description="Reverse transcriptase RNase H-like" evidence="7">
    <location>
        <begin position="2"/>
        <end position="57"/>
    </location>
</feature>
<keyword evidence="5" id="KW-0378">Hydrolase</keyword>
<dbReference type="OrthoDB" id="1938451at2759"/>
<dbReference type="InterPro" id="IPR041373">
    <property type="entry name" value="RT_RNaseH"/>
</dbReference>
<feature type="non-terminal residue" evidence="8">
    <location>
        <position position="1"/>
    </location>
</feature>
<dbReference type="GO" id="GO:0016787">
    <property type="term" value="F:hydrolase activity"/>
    <property type="evidence" value="ECO:0007669"/>
    <property type="project" value="UniProtKB-KW"/>
</dbReference>
<keyword evidence="3" id="KW-0540">Nuclease</keyword>
<evidence type="ECO:0000256" key="3">
    <source>
        <dbReference type="ARBA" id="ARBA00022722"/>
    </source>
</evidence>
<dbReference type="Pfam" id="PF17917">
    <property type="entry name" value="RT_RNaseH"/>
    <property type="match status" value="1"/>
</dbReference>
<dbReference type="PANTHER" id="PTHR48475">
    <property type="entry name" value="RIBONUCLEASE H"/>
    <property type="match status" value="1"/>
</dbReference>
<reference evidence="8" key="1">
    <citation type="submission" date="2018-05" db="EMBL/GenBank/DDBJ databases">
        <title>Draft genome of Mucuna pruriens seed.</title>
        <authorList>
            <person name="Nnadi N.E."/>
            <person name="Vos R."/>
            <person name="Hasami M.H."/>
            <person name="Devisetty U.K."/>
            <person name="Aguiy J.C."/>
        </authorList>
    </citation>
    <scope>NUCLEOTIDE SEQUENCE [LARGE SCALE GENOMIC DNA]</scope>
    <source>
        <strain evidence="8">JCA_2017</strain>
    </source>
</reference>
<organism evidence="8 9">
    <name type="scientific">Mucuna pruriens</name>
    <name type="common">Velvet bean</name>
    <name type="synonym">Dolichos pruriens</name>
    <dbReference type="NCBI Taxonomy" id="157652"/>
    <lineage>
        <taxon>Eukaryota</taxon>
        <taxon>Viridiplantae</taxon>
        <taxon>Streptophyta</taxon>
        <taxon>Embryophyta</taxon>
        <taxon>Tracheophyta</taxon>
        <taxon>Spermatophyta</taxon>
        <taxon>Magnoliopsida</taxon>
        <taxon>eudicotyledons</taxon>
        <taxon>Gunneridae</taxon>
        <taxon>Pentapetalae</taxon>
        <taxon>rosids</taxon>
        <taxon>fabids</taxon>
        <taxon>Fabales</taxon>
        <taxon>Fabaceae</taxon>
        <taxon>Papilionoideae</taxon>
        <taxon>50 kb inversion clade</taxon>
        <taxon>NPAAA clade</taxon>
        <taxon>indigoferoid/millettioid clade</taxon>
        <taxon>Phaseoleae</taxon>
        <taxon>Mucuna</taxon>
    </lineage>
</organism>
<keyword evidence="2" id="KW-0548">Nucleotidyltransferase</keyword>
<keyword evidence="1" id="KW-0808">Transferase</keyword>
<accession>A0A371F3B7</accession>